<dbReference type="RefSeq" id="WP_109674775.1">
    <property type="nucleotide sequence ID" value="NZ_QGDT01000006.1"/>
</dbReference>
<evidence type="ECO:0000256" key="5">
    <source>
        <dbReference type="SAM" id="MobiDB-lite"/>
    </source>
</evidence>
<feature type="chain" id="PRO_5016462071" evidence="6">
    <location>
        <begin position="21"/>
        <end position="496"/>
    </location>
</feature>
<dbReference type="PROSITE" id="PS00523">
    <property type="entry name" value="SULFATASE_1"/>
    <property type="match status" value="1"/>
</dbReference>
<evidence type="ECO:0000313" key="8">
    <source>
        <dbReference type="EMBL" id="PWJ57611.1"/>
    </source>
</evidence>
<dbReference type="GO" id="GO:0004065">
    <property type="term" value="F:arylsulfatase activity"/>
    <property type="evidence" value="ECO:0007669"/>
    <property type="project" value="TreeGrafter"/>
</dbReference>
<proteinExistence type="inferred from homology"/>
<evidence type="ECO:0000256" key="4">
    <source>
        <dbReference type="ARBA" id="ARBA00022837"/>
    </source>
</evidence>
<evidence type="ECO:0000259" key="7">
    <source>
        <dbReference type="Pfam" id="PF00884"/>
    </source>
</evidence>
<feature type="compositionally biased region" description="Basic and acidic residues" evidence="5">
    <location>
        <begin position="483"/>
        <end position="496"/>
    </location>
</feature>
<dbReference type="Pfam" id="PF00884">
    <property type="entry name" value="Sulfatase"/>
    <property type="match status" value="1"/>
</dbReference>
<protein>
    <submittedName>
        <fullName evidence="8">Arylsulfatase A-like enzyme</fullName>
    </submittedName>
</protein>
<feature type="region of interest" description="Disordered" evidence="5">
    <location>
        <begin position="466"/>
        <end position="496"/>
    </location>
</feature>
<dbReference type="OrthoDB" id="9765065at2"/>
<dbReference type="PANTHER" id="PTHR42693">
    <property type="entry name" value="ARYLSULFATASE FAMILY MEMBER"/>
    <property type="match status" value="1"/>
</dbReference>
<dbReference type="InterPro" id="IPR000917">
    <property type="entry name" value="Sulfatase_N"/>
</dbReference>
<dbReference type="GO" id="GO:0046872">
    <property type="term" value="F:metal ion binding"/>
    <property type="evidence" value="ECO:0007669"/>
    <property type="project" value="UniProtKB-KW"/>
</dbReference>
<comment type="similarity">
    <text evidence="1">Belongs to the sulfatase family.</text>
</comment>
<dbReference type="Gene3D" id="3.40.720.10">
    <property type="entry name" value="Alkaline Phosphatase, subunit A"/>
    <property type="match status" value="1"/>
</dbReference>
<dbReference type="Proteomes" id="UP000245880">
    <property type="component" value="Unassembled WGS sequence"/>
</dbReference>
<feature type="domain" description="Sulfatase N-terminal" evidence="7">
    <location>
        <begin position="24"/>
        <end position="358"/>
    </location>
</feature>
<keyword evidence="9" id="KW-1185">Reference proteome</keyword>
<dbReference type="AlphaFoldDB" id="A0A316AIZ7"/>
<evidence type="ECO:0000256" key="2">
    <source>
        <dbReference type="ARBA" id="ARBA00022723"/>
    </source>
</evidence>
<keyword evidence="6" id="KW-0732">Signal</keyword>
<evidence type="ECO:0000256" key="6">
    <source>
        <dbReference type="SAM" id="SignalP"/>
    </source>
</evidence>
<evidence type="ECO:0000313" key="9">
    <source>
        <dbReference type="Proteomes" id="UP000245880"/>
    </source>
</evidence>
<comment type="caution">
    <text evidence="8">The sequence shown here is derived from an EMBL/GenBank/DDBJ whole genome shotgun (WGS) entry which is preliminary data.</text>
</comment>
<gene>
    <name evidence="8" type="ORF">CLV98_10682</name>
</gene>
<dbReference type="InterPro" id="IPR050738">
    <property type="entry name" value="Sulfatase"/>
</dbReference>
<feature type="signal peptide" evidence="6">
    <location>
        <begin position="1"/>
        <end position="20"/>
    </location>
</feature>
<organism evidence="8 9">
    <name type="scientific">Dyadobacter jejuensis</name>
    <dbReference type="NCBI Taxonomy" id="1082580"/>
    <lineage>
        <taxon>Bacteria</taxon>
        <taxon>Pseudomonadati</taxon>
        <taxon>Bacteroidota</taxon>
        <taxon>Cytophagia</taxon>
        <taxon>Cytophagales</taxon>
        <taxon>Spirosomataceae</taxon>
        <taxon>Dyadobacter</taxon>
    </lineage>
</organism>
<dbReference type="PANTHER" id="PTHR42693:SF53">
    <property type="entry name" value="ENDO-4-O-SULFATASE"/>
    <property type="match status" value="1"/>
</dbReference>
<evidence type="ECO:0000256" key="1">
    <source>
        <dbReference type="ARBA" id="ARBA00008779"/>
    </source>
</evidence>
<dbReference type="Gene3D" id="3.30.1120.10">
    <property type="match status" value="1"/>
</dbReference>
<sequence length="496" mass="54496">MRLSKLILFCWSISLATAYAQKSPNVVYILCDDLGYGDVQFLNKERGKIPTPHIDQLAQQSMTFTDAHSGSSVCTPTRYGVLTGRYAWRSELQAGVLLGGKEFSPLIDQDRLTVPSLLARANYHSAAIGKWHLGFHFVDENGDSLSVKNKNFSSGVPMGTRVPDGPITRGFDYYYGFHHAASMSTLIENDKVVAEVAPVEMLDLLSKRACTYITERAQSTEPFFLYLALNSPHSPIVPSAKWQGKSGVGSYGDYVMQTDDVLGQVMDALAKNGLDENTLVIFTSDNGCSYPAANGKKLVNEYGHYPSAQFRGYKSDIWEGGHRVPFIVRWTGTIKAGTVNTQTICATNLMATCAEITGLKIPDDAGEDSYSMWPLLIGKKVKSTAPIVSHSINGMFSIRDGKWKLELCPGSGGWSNPTDAAAQKKDLPEIQLYNILADEGEQHNVYQENPAVVAKLTKKLMKIIDDGRSTPGSRRSNDVPIDVYKKGLTENTTEKH</sequence>
<dbReference type="CDD" id="cd16143">
    <property type="entry name" value="ARS_like"/>
    <property type="match status" value="1"/>
</dbReference>
<keyword evidence="2" id="KW-0479">Metal-binding</keyword>
<dbReference type="InterPro" id="IPR017850">
    <property type="entry name" value="Alkaline_phosphatase_core_sf"/>
</dbReference>
<keyword evidence="3" id="KW-0378">Hydrolase</keyword>
<evidence type="ECO:0000256" key="3">
    <source>
        <dbReference type="ARBA" id="ARBA00022801"/>
    </source>
</evidence>
<dbReference type="SUPFAM" id="SSF53649">
    <property type="entry name" value="Alkaline phosphatase-like"/>
    <property type="match status" value="1"/>
</dbReference>
<dbReference type="EMBL" id="QGDT01000006">
    <property type="protein sequence ID" value="PWJ57611.1"/>
    <property type="molecule type" value="Genomic_DNA"/>
</dbReference>
<dbReference type="InterPro" id="IPR024607">
    <property type="entry name" value="Sulfatase_CS"/>
</dbReference>
<accession>A0A316AIZ7</accession>
<reference evidence="8 9" key="1">
    <citation type="submission" date="2018-03" db="EMBL/GenBank/DDBJ databases">
        <title>Genomic Encyclopedia of Archaeal and Bacterial Type Strains, Phase II (KMG-II): from individual species to whole genera.</title>
        <authorList>
            <person name="Goeker M."/>
        </authorList>
    </citation>
    <scope>NUCLEOTIDE SEQUENCE [LARGE SCALE GENOMIC DNA]</scope>
    <source>
        <strain evidence="8 9">DSM 100346</strain>
    </source>
</reference>
<keyword evidence="4" id="KW-0106">Calcium</keyword>
<name>A0A316AIZ7_9BACT</name>